<keyword evidence="4" id="KW-1185">Reference proteome</keyword>
<dbReference type="PANTHER" id="PTHR12192:SF2">
    <property type="entry name" value="GLUTATHIONE-SPECIFIC GAMMA-GLUTAMYLCYCLOTRANSFERASE 2"/>
    <property type="match status" value="1"/>
</dbReference>
<evidence type="ECO:0000256" key="1">
    <source>
        <dbReference type="ARBA" id="ARBA00012344"/>
    </source>
</evidence>
<dbReference type="InterPro" id="IPR006840">
    <property type="entry name" value="ChaC"/>
</dbReference>
<organism evidence="3 4">
    <name type="scientific">Salipiger thiooxidans</name>
    <dbReference type="NCBI Taxonomy" id="282683"/>
    <lineage>
        <taxon>Bacteria</taxon>
        <taxon>Pseudomonadati</taxon>
        <taxon>Pseudomonadota</taxon>
        <taxon>Alphaproteobacteria</taxon>
        <taxon>Rhodobacterales</taxon>
        <taxon>Roseobacteraceae</taxon>
        <taxon>Salipiger</taxon>
    </lineage>
</organism>
<dbReference type="Gene3D" id="3.10.490.10">
    <property type="entry name" value="Gamma-glutamyl cyclotransferase-like"/>
    <property type="match status" value="1"/>
</dbReference>
<gene>
    <name evidence="3" type="ORF">SAMN04488105_11878</name>
</gene>
<dbReference type="Proteomes" id="UP000198994">
    <property type="component" value="Unassembled WGS sequence"/>
</dbReference>
<accession>A0A1G7KHP1</accession>
<dbReference type="STRING" id="282683.SAMN04488105_11878"/>
<reference evidence="4" key="1">
    <citation type="submission" date="2016-10" db="EMBL/GenBank/DDBJ databases">
        <authorList>
            <person name="Varghese N."/>
            <person name="Submissions S."/>
        </authorList>
    </citation>
    <scope>NUCLEOTIDE SEQUENCE [LARGE SCALE GENOMIC DNA]</scope>
    <source>
        <strain evidence="4">DSM 10146</strain>
    </source>
</reference>
<dbReference type="EC" id="4.3.2.7" evidence="1"/>
<dbReference type="InterPro" id="IPR013024">
    <property type="entry name" value="GGCT-like"/>
</dbReference>
<protein>
    <recommendedName>
        <fullName evidence="1">glutathione-specific gamma-glutamylcyclotransferase</fullName>
        <ecNumber evidence="1">4.3.2.7</ecNumber>
    </recommendedName>
</protein>
<dbReference type="SUPFAM" id="SSF110857">
    <property type="entry name" value="Gamma-glutamyl cyclotransferase-like"/>
    <property type="match status" value="1"/>
</dbReference>
<dbReference type="AlphaFoldDB" id="A0A1G7KHP1"/>
<dbReference type="GO" id="GO:0006751">
    <property type="term" value="P:glutathione catabolic process"/>
    <property type="evidence" value="ECO:0007669"/>
    <property type="project" value="InterPro"/>
</dbReference>
<evidence type="ECO:0000313" key="3">
    <source>
        <dbReference type="EMBL" id="SDF36544.1"/>
    </source>
</evidence>
<dbReference type="PANTHER" id="PTHR12192">
    <property type="entry name" value="CATION TRANSPORT PROTEIN CHAC-RELATED"/>
    <property type="match status" value="1"/>
</dbReference>
<dbReference type="Pfam" id="PF04752">
    <property type="entry name" value="ChaC"/>
    <property type="match status" value="1"/>
</dbReference>
<evidence type="ECO:0000256" key="2">
    <source>
        <dbReference type="ARBA" id="ARBA00023239"/>
    </source>
</evidence>
<dbReference type="RefSeq" id="WP_089963057.1">
    <property type="nucleotide sequence ID" value="NZ_FNAV01000018.1"/>
</dbReference>
<dbReference type="EMBL" id="FNAV01000018">
    <property type="protein sequence ID" value="SDF36544.1"/>
    <property type="molecule type" value="Genomic_DNA"/>
</dbReference>
<proteinExistence type="predicted"/>
<keyword evidence="2" id="KW-0456">Lyase</keyword>
<evidence type="ECO:0000313" key="4">
    <source>
        <dbReference type="Proteomes" id="UP000198994"/>
    </source>
</evidence>
<sequence>MALWVFGYGSLLWNPGFEVAEEAHAILPDYHRSFCMRSIHHRGTEDEPGLVLALDEQPGALCEGLALRAAGGREDVTLAYLRERELISSAYLEKMLHVDLRDGRRVEAVTYVIDPHHVQYCGGLPLEEQADIISRAIGGRGPNTEYLYNTASHLDALGIPDAELHWLQDRVRQLSDNRLA</sequence>
<dbReference type="GO" id="GO:0061928">
    <property type="term" value="F:glutathione specific gamma-glutamylcyclotransferase activity"/>
    <property type="evidence" value="ECO:0007669"/>
    <property type="project" value="UniProtKB-EC"/>
</dbReference>
<name>A0A1G7KHP1_9RHOB</name>
<dbReference type="OrthoDB" id="9795692at2"/>
<dbReference type="InterPro" id="IPR036568">
    <property type="entry name" value="GGCT-like_sf"/>
</dbReference>
<dbReference type="GO" id="GO:0005737">
    <property type="term" value="C:cytoplasm"/>
    <property type="evidence" value="ECO:0007669"/>
    <property type="project" value="TreeGrafter"/>
</dbReference>
<dbReference type="CDD" id="cd06661">
    <property type="entry name" value="GGCT_like"/>
    <property type="match status" value="1"/>
</dbReference>